<proteinExistence type="predicted"/>
<dbReference type="InterPro" id="IPR029058">
    <property type="entry name" value="AB_hydrolase_fold"/>
</dbReference>
<keyword evidence="2" id="KW-1185">Reference proteome</keyword>
<sequence>MREASMLNVRSCNSCCYEPARSTPHNKVVFPTASKRRATRFKKMPINQWFDNYSHKDPGDRTDLQVEGFCESAEFIRDLKRRGSYLRHGQLSKGHPIWGCATGFFTLLGDWPDASEISMIGAFLDEWMAAL</sequence>
<dbReference type="Gene3D" id="3.40.50.1820">
    <property type="entry name" value="alpha/beta hydrolase"/>
    <property type="match status" value="1"/>
</dbReference>
<comment type="caution">
    <text evidence="1">The sequence shown here is derived from an EMBL/GenBank/DDBJ whole genome shotgun (WGS) entry which is preliminary data.</text>
</comment>
<organism evidence="1 2">
    <name type="scientific">Penicillium chrysogenum</name>
    <name type="common">Penicillium notatum</name>
    <dbReference type="NCBI Taxonomy" id="5076"/>
    <lineage>
        <taxon>Eukaryota</taxon>
        <taxon>Fungi</taxon>
        <taxon>Dikarya</taxon>
        <taxon>Ascomycota</taxon>
        <taxon>Pezizomycotina</taxon>
        <taxon>Eurotiomycetes</taxon>
        <taxon>Eurotiomycetidae</taxon>
        <taxon>Eurotiales</taxon>
        <taxon>Aspergillaceae</taxon>
        <taxon>Penicillium</taxon>
        <taxon>Penicillium chrysogenum species complex</taxon>
    </lineage>
</organism>
<evidence type="ECO:0000313" key="1">
    <source>
        <dbReference type="EMBL" id="KAJ5254586.1"/>
    </source>
</evidence>
<name>A0ABQ8W1I6_PENCH</name>
<protein>
    <submittedName>
        <fullName evidence="1">Phospholipase/carboxylesterase/thioesterase</fullName>
    </submittedName>
</protein>
<accession>A0ABQ8W1I6</accession>
<reference evidence="1 2" key="1">
    <citation type="journal article" date="2023" name="IMA Fungus">
        <title>Comparative genomic study of the Penicillium genus elucidates a diverse pangenome and 15 lateral gene transfer events.</title>
        <authorList>
            <person name="Petersen C."/>
            <person name="Sorensen T."/>
            <person name="Nielsen M.R."/>
            <person name="Sondergaard T.E."/>
            <person name="Sorensen J.L."/>
            <person name="Fitzpatrick D.A."/>
            <person name="Frisvad J.C."/>
            <person name="Nielsen K.L."/>
        </authorList>
    </citation>
    <scope>NUCLEOTIDE SEQUENCE [LARGE SCALE GENOMIC DNA]</scope>
    <source>
        <strain evidence="1 2">IBT 3361</strain>
    </source>
</reference>
<dbReference type="EMBL" id="JAPVEB010000011">
    <property type="protein sequence ID" value="KAJ5254586.1"/>
    <property type="molecule type" value="Genomic_DNA"/>
</dbReference>
<evidence type="ECO:0000313" key="2">
    <source>
        <dbReference type="Proteomes" id="UP001220256"/>
    </source>
</evidence>
<dbReference type="Proteomes" id="UP001220256">
    <property type="component" value="Unassembled WGS sequence"/>
</dbReference>
<gene>
    <name evidence="1" type="ORF">N7505_011795</name>
</gene>